<dbReference type="Pfam" id="PF04239">
    <property type="entry name" value="DUF421"/>
    <property type="match status" value="1"/>
</dbReference>
<keyword evidence="4" id="KW-0812">Transmembrane</keyword>
<evidence type="ECO:0000256" key="1">
    <source>
        <dbReference type="ARBA" id="ARBA00004651"/>
    </source>
</evidence>
<dbReference type="AlphaFoldDB" id="A0A1U7DKI3"/>
<evidence type="ECO:0000256" key="5">
    <source>
        <dbReference type="ARBA" id="ARBA00022989"/>
    </source>
</evidence>
<keyword evidence="6" id="KW-0472">Membrane</keyword>
<accession>A0A2M9DCV1</accession>
<dbReference type="Proteomes" id="UP000187266">
    <property type="component" value="Chromosome"/>
</dbReference>
<gene>
    <name evidence="8" type="ORF">BV394_12705</name>
</gene>
<reference evidence="8 9" key="1">
    <citation type="submission" date="2017-01" db="EMBL/GenBank/DDBJ databases">
        <title>Genomic analysis of Xuhuaishuia manganoxidans DY6-4.</title>
        <authorList>
            <person name="Wang X."/>
        </authorList>
    </citation>
    <scope>NUCLEOTIDE SEQUENCE [LARGE SCALE GENOMIC DNA]</scope>
    <source>
        <strain evidence="8 9">DY6-4</strain>
    </source>
</reference>
<dbReference type="EMBL" id="CP019124">
    <property type="protein sequence ID" value="APX90482.1"/>
    <property type="molecule type" value="Genomic_DNA"/>
</dbReference>
<proteinExistence type="inferred from homology"/>
<evidence type="ECO:0000256" key="2">
    <source>
        <dbReference type="ARBA" id="ARBA00006448"/>
    </source>
</evidence>
<dbReference type="Gene3D" id="3.30.240.20">
    <property type="entry name" value="bsu07140 like domains"/>
    <property type="match status" value="1"/>
</dbReference>
<dbReference type="PANTHER" id="PTHR34582">
    <property type="entry name" value="UPF0702 TRANSMEMBRANE PROTEIN YCAP"/>
    <property type="match status" value="1"/>
</dbReference>
<accession>A0A1U7DKI3</accession>
<comment type="similarity">
    <text evidence="2">Belongs to the UPF0702 family.</text>
</comment>
<dbReference type="STRING" id="1267768.BV394_12705"/>
<evidence type="ECO:0000256" key="4">
    <source>
        <dbReference type="ARBA" id="ARBA00022692"/>
    </source>
</evidence>
<keyword evidence="5" id="KW-1133">Transmembrane helix</keyword>
<name>A0A1U7DKI3_9RHOB</name>
<comment type="subcellular location">
    <subcellularLocation>
        <location evidence="1">Cell membrane</location>
        <topology evidence="1">Multi-pass membrane protein</topology>
    </subcellularLocation>
</comment>
<evidence type="ECO:0000313" key="9">
    <source>
        <dbReference type="Proteomes" id="UP000187266"/>
    </source>
</evidence>
<evidence type="ECO:0000256" key="6">
    <source>
        <dbReference type="ARBA" id="ARBA00023136"/>
    </source>
</evidence>
<evidence type="ECO:0000313" key="8">
    <source>
        <dbReference type="EMBL" id="APX90482.1"/>
    </source>
</evidence>
<keyword evidence="3" id="KW-1003">Cell membrane</keyword>
<evidence type="ECO:0000259" key="7">
    <source>
        <dbReference type="Pfam" id="PF04239"/>
    </source>
</evidence>
<dbReference type="InterPro" id="IPR007353">
    <property type="entry name" value="DUF421"/>
</dbReference>
<evidence type="ECO:0000256" key="3">
    <source>
        <dbReference type="ARBA" id="ARBA00022475"/>
    </source>
</evidence>
<dbReference type="PANTHER" id="PTHR34582:SF6">
    <property type="entry name" value="UPF0702 TRANSMEMBRANE PROTEIN YCAP"/>
    <property type="match status" value="1"/>
</dbReference>
<feature type="domain" description="YetF C-terminal" evidence="7">
    <location>
        <begin position="92"/>
        <end position="160"/>
    </location>
</feature>
<organism evidence="8 9">
    <name type="scientific">Brevirhabdus pacifica</name>
    <dbReference type="NCBI Taxonomy" id="1267768"/>
    <lineage>
        <taxon>Bacteria</taxon>
        <taxon>Pseudomonadati</taxon>
        <taxon>Pseudomonadota</taxon>
        <taxon>Alphaproteobacteria</taxon>
        <taxon>Rhodobacterales</taxon>
        <taxon>Paracoccaceae</taxon>
        <taxon>Brevirhabdus</taxon>
    </lineage>
</organism>
<sequence>MSDLSTWFTSWDRLESIAVSSVALYVLIVVLVRVMGKRVTGQMNSFDWIITVAVGSLLASGILQNSVSVSDAALAIGILAACQWLMTKASVRSQRFEKLVKPAPRLLVHKGAYLDAQMEHERVTRAEVDAALREQGHASIDEVNWVVLETDGTMSVVPRMAVPLDQAGLMRQVAGHEKLDETPPQAAPRG</sequence>
<dbReference type="RefSeq" id="WP_076980500.1">
    <property type="nucleotide sequence ID" value="NZ_CP019124.1"/>
</dbReference>
<dbReference type="InterPro" id="IPR023090">
    <property type="entry name" value="UPF0702_alpha/beta_dom_sf"/>
</dbReference>
<protein>
    <recommendedName>
        <fullName evidence="7">YetF C-terminal domain-containing protein</fullName>
    </recommendedName>
</protein>
<keyword evidence="9" id="KW-1185">Reference proteome</keyword>
<dbReference type="GO" id="GO:0005886">
    <property type="term" value="C:plasma membrane"/>
    <property type="evidence" value="ECO:0007669"/>
    <property type="project" value="UniProtKB-SubCell"/>
</dbReference>